<dbReference type="EMBL" id="OMOQ01000004">
    <property type="protein sequence ID" value="SPH24792.1"/>
    <property type="molecule type" value="Genomic_DNA"/>
</dbReference>
<accession>A0A2R8BMX7</accession>
<dbReference type="OrthoDB" id="9770329at2"/>
<feature type="domain" description="Fatty acid hydroxylase" evidence="6">
    <location>
        <begin position="106"/>
        <end position="240"/>
    </location>
</feature>
<feature type="transmembrane region" description="Helical" evidence="5">
    <location>
        <begin position="26"/>
        <end position="42"/>
    </location>
</feature>
<sequence length="393" mass="43428">MFCLSTLAGLYSGVFAEDLARYVIAAGGTHLAVNLAFGPALAHRRVRDEPRPGTRQIAREVAASLRTVVIFAAFGTTIAAGAQAGLLPVYLHIADYGPAWLAVSLALLIVGHDTWFYWSHRLLHHPRLFRPLHRLHHRSHNPTAFTAYSFNFGEAFVHATYLPLALAVIPAHPLVIFLFTAHMILRNAIGHCGTELFPATRDGRPLLDWLTTVTHHDLHHENGRCNLGLYFTWWDRFCGTEHPAYLARFRAALGRTAMPVLAAAFGLTLLGEARADTLSGGWASEGLSLVVRFAPCEVDAARVCGRLAHVRDASDARHVAIGGVMVDGLRANGDGWDGRLNDPATGRVYRGHIRLIDRDTMELKGCTGPVCKRQIWRSTRWLERMTRPPVPFP</sequence>
<evidence type="ECO:0008006" key="10">
    <source>
        <dbReference type="Google" id="ProtNLM"/>
    </source>
</evidence>
<feature type="transmembrane region" description="Helical" evidence="5">
    <location>
        <begin position="63"/>
        <end position="87"/>
    </location>
</feature>
<evidence type="ECO:0000259" key="6">
    <source>
        <dbReference type="Pfam" id="PF04116"/>
    </source>
</evidence>
<feature type="transmembrane region" description="Helical" evidence="5">
    <location>
        <begin position="161"/>
        <end position="185"/>
    </location>
</feature>
<dbReference type="RefSeq" id="WP_146188904.1">
    <property type="nucleotide sequence ID" value="NZ_OMOQ01000004.1"/>
</dbReference>
<dbReference type="GO" id="GO:0008610">
    <property type="term" value="P:lipid biosynthetic process"/>
    <property type="evidence" value="ECO:0007669"/>
    <property type="project" value="InterPro"/>
</dbReference>
<evidence type="ECO:0000259" key="7">
    <source>
        <dbReference type="Pfam" id="PF09917"/>
    </source>
</evidence>
<evidence type="ECO:0000256" key="4">
    <source>
        <dbReference type="ARBA" id="ARBA00023136"/>
    </source>
</evidence>
<feature type="transmembrane region" description="Helical" evidence="5">
    <location>
        <begin position="99"/>
        <end position="118"/>
    </location>
</feature>
<dbReference type="Gene3D" id="2.40.128.520">
    <property type="match status" value="1"/>
</dbReference>
<keyword evidence="2 5" id="KW-0812">Transmembrane</keyword>
<keyword evidence="3 5" id="KW-1133">Transmembrane helix</keyword>
<dbReference type="InterPro" id="IPR050307">
    <property type="entry name" value="Sterol_Desaturase_Related"/>
</dbReference>
<dbReference type="GO" id="GO:0005506">
    <property type="term" value="F:iron ion binding"/>
    <property type="evidence" value="ECO:0007669"/>
    <property type="project" value="InterPro"/>
</dbReference>
<dbReference type="PANTHER" id="PTHR11863">
    <property type="entry name" value="STEROL DESATURASE"/>
    <property type="match status" value="1"/>
</dbReference>
<name>A0A2R8BMX7_9RHOB</name>
<keyword evidence="4 5" id="KW-0472">Membrane</keyword>
<dbReference type="GO" id="GO:0016020">
    <property type="term" value="C:membrane"/>
    <property type="evidence" value="ECO:0007669"/>
    <property type="project" value="UniProtKB-SubCell"/>
</dbReference>
<evidence type="ECO:0000256" key="1">
    <source>
        <dbReference type="ARBA" id="ARBA00004370"/>
    </source>
</evidence>
<gene>
    <name evidence="8" type="ORF">DEA8626_03829</name>
</gene>
<reference evidence="8 9" key="1">
    <citation type="submission" date="2018-03" db="EMBL/GenBank/DDBJ databases">
        <authorList>
            <person name="Keele B.F."/>
        </authorList>
    </citation>
    <scope>NUCLEOTIDE SEQUENCE [LARGE SCALE GENOMIC DNA]</scope>
    <source>
        <strain evidence="8 9">CECT 8626</strain>
    </source>
</reference>
<dbReference type="Pfam" id="PF04116">
    <property type="entry name" value="FA_hydroxylase"/>
    <property type="match status" value="1"/>
</dbReference>
<proteinExistence type="predicted"/>
<dbReference type="GO" id="GO:0016491">
    <property type="term" value="F:oxidoreductase activity"/>
    <property type="evidence" value="ECO:0007669"/>
    <property type="project" value="InterPro"/>
</dbReference>
<comment type="subcellular location">
    <subcellularLocation>
        <location evidence="1">Membrane</location>
    </subcellularLocation>
</comment>
<keyword evidence="9" id="KW-1185">Reference proteome</keyword>
<dbReference type="InterPro" id="IPR019223">
    <property type="entry name" value="DUF2147"/>
</dbReference>
<dbReference type="InterPro" id="IPR006694">
    <property type="entry name" value="Fatty_acid_hydroxylase"/>
</dbReference>
<organism evidence="8 9">
    <name type="scientific">Albidovulum aquaemixtae</name>
    <dbReference type="NCBI Taxonomy" id="1542388"/>
    <lineage>
        <taxon>Bacteria</taxon>
        <taxon>Pseudomonadati</taxon>
        <taxon>Pseudomonadota</taxon>
        <taxon>Alphaproteobacteria</taxon>
        <taxon>Rhodobacterales</taxon>
        <taxon>Paracoccaceae</taxon>
        <taxon>Albidovulum</taxon>
    </lineage>
</organism>
<dbReference type="Proteomes" id="UP000244924">
    <property type="component" value="Unassembled WGS sequence"/>
</dbReference>
<evidence type="ECO:0000256" key="5">
    <source>
        <dbReference type="SAM" id="Phobius"/>
    </source>
</evidence>
<protein>
    <recommendedName>
        <fullName evidence="10">Fatty acid hydroxylase domain-containing protein</fullName>
    </recommendedName>
</protein>
<dbReference type="Pfam" id="PF09917">
    <property type="entry name" value="DUF2147"/>
    <property type="match status" value="1"/>
</dbReference>
<evidence type="ECO:0000313" key="9">
    <source>
        <dbReference type="Proteomes" id="UP000244924"/>
    </source>
</evidence>
<evidence type="ECO:0000313" key="8">
    <source>
        <dbReference type="EMBL" id="SPH24792.1"/>
    </source>
</evidence>
<feature type="domain" description="DUF2147" evidence="7">
    <location>
        <begin position="282"/>
        <end position="377"/>
    </location>
</feature>
<dbReference type="AlphaFoldDB" id="A0A2R8BMX7"/>
<evidence type="ECO:0000256" key="3">
    <source>
        <dbReference type="ARBA" id="ARBA00022989"/>
    </source>
</evidence>
<evidence type="ECO:0000256" key="2">
    <source>
        <dbReference type="ARBA" id="ARBA00022692"/>
    </source>
</evidence>